<feature type="transmembrane region" description="Helical" evidence="1">
    <location>
        <begin position="168"/>
        <end position="195"/>
    </location>
</feature>
<organism evidence="2 3">
    <name type="scientific">Bdellovibrio svalbardensis</name>
    <dbReference type="NCBI Taxonomy" id="2972972"/>
    <lineage>
        <taxon>Bacteria</taxon>
        <taxon>Pseudomonadati</taxon>
        <taxon>Bdellovibrionota</taxon>
        <taxon>Bdellovibrionia</taxon>
        <taxon>Bdellovibrionales</taxon>
        <taxon>Pseudobdellovibrionaceae</taxon>
        <taxon>Bdellovibrio</taxon>
    </lineage>
</organism>
<feature type="transmembrane region" description="Helical" evidence="1">
    <location>
        <begin position="16"/>
        <end position="32"/>
    </location>
</feature>
<evidence type="ECO:0000256" key="1">
    <source>
        <dbReference type="SAM" id="Phobius"/>
    </source>
</evidence>
<dbReference type="EMBL" id="JANRMI010000005">
    <property type="protein sequence ID" value="MDG0817887.1"/>
    <property type="molecule type" value="Genomic_DNA"/>
</dbReference>
<dbReference type="RefSeq" id="WP_277579363.1">
    <property type="nucleotide sequence ID" value="NZ_JANRMI010000005.1"/>
</dbReference>
<name>A0ABT6DLY0_9BACT</name>
<dbReference type="Proteomes" id="UP001152321">
    <property type="component" value="Unassembled WGS sequence"/>
</dbReference>
<keyword evidence="3" id="KW-1185">Reference proteome</keyword>
<sequence>MKLAAKSSQVTKYSRYVLWLVILLTAITTRFFELTNKPIHFDESINGWFVLQMGKVGFYKYDPNNYHGPLYFYILQFFEFLWGRSIATLRAVPATFGVLSVMLFSFGFLRSRLMQGTALLLVLLSPAFLFFGRSGIHEMPFVFFQMLFALGILRWGEEQDNKSLDLLLVGLFGMMTLKETFALTIASFLVGILFLGPKEWRKQLSWQKLRDAWSVGTTALVAFLLIFFVAFFTGFMRNPSGILDFVKAFLPWMKTGMGETGHNKEFLYWVKTLWVAEPLAIIGIVMAFVGLFMRDAPLRLMSAFSLTHLLLYSLIPYKTVWCILSLVWGFYFVLALFIQKVWTDRPQYKWAFVAILLAVAPLQLRSDYEAVYRVPISFQHPYVYVNSTYELKNLQELILAKLEEKPELRSQIIQIGMKEQWPWPWVLRFLSGVRYDLCGRTVQPHALVYLCDNQDRLTVEAELSERYMRIAIPMRQSKETSLVYLQKNIFDGSYHGDYELVGPEGDIK</sequence>
<dbReference type="NCBIfam" id="TIGR03663">
    <property type="entry name" value="flippase activity-associated protein Agl23"/>
    <property type="match status" value="1"/>
</dbReference>
<keyword evidence="1" id="KW-0812">Transmembrane</keyword>
<evidence type="ECO:0000313" key="3">
    <source>
        <dbReference type="Proteomes" id="UP001152321"/>
    </source>
</evidence>
<feature type="transmembrane region" description="Helical" evidence="1">
    <location>
        <begin position="89"/>
        <end position="107"/>
    </location>
</feature>
<keyword evidence="1" id="KW-0472">Membrane</keyword>
<feature type="transmembrane region" description="Helical" evidence="1">
    <location>
        <begin position="320"/>
        <end position="342"/>
    </location>
</feature>
<accession>A0ABT6DLY0</accession>
<dbReference type="PANTHER" id="PTHR41710:SF2">
    <property type="entry name" value="GLYCOSYL TRANSFERASE FAMILY 39_83 DOMAIN-CONTAINING PROTEIN"/>
    <property type="match status" value="1"/>
</dbReference>
<protein>
    <submittedName>
        <fullName evidence="2">TIGR03663 family protein</fullName>
    </submittedName>
</protein>
<comment type="caution">
    <text evidence="2">The sequence shown here is derived from an EMBL/GenBank/DDBJ whole genome shotgun (WGS) entry which is preliminary data.</text>
</comment>
<dbReference type="PANTHER" id="PTHR41710">
    <property type="entry name" value="GLYCOSYL TRANSFERASE, FAMILY 39"/>
    <property type="match status" value="1"/>
</dbReference>
<gene>
    <name evidence="2" type="ORF">NWE73_16010</name>
</gene>
<dbReference type="InterPro" id="IPR019962">
    <property type="entry name" value="CHP03663"/>
</dbReference>
<keyword evidence="1" id="KW-1133">Transmembrane helix</keyword>
<feature type="transmembrane region" description="Helical" evidence="1">
    <location>
        <begin position="273"/>
        <end position="293"/>
    </location>
</feature>
<feature type="transmembrane region" description="Helical" evidence="1">
    <location>
        <begin position="215"/>
        <end position="236"/>
    </location>
</feature>
<feature type="transmembrane region" description="Helical" evidence="1">
    <location>
        <begin position="113"/>
        <end position="132"/>
    </location>
</feature>
<evidence type="ECO:0000313" key="2">
    <source>
        <dbReference type="EMBL" id="MDG0817887.1"/>
    </source>
</evidence>
<reference evidence="2" key="1">
    <citation type="submission" date="2022-08" db="EMBL/GenBank/DDBJ databases">
        <title>Novel Bdellovibrio Species Isolated from Svalbard: Designation Bdellovibrio svalbardensis.</title>
        <authorList>
            <person name="Mitchell R.J."/>
            <person name="Choi S.Y."/>
        </authorList>
    </citation>
    <scope>NUCLEOTIDE SEQUENCE</scope>
    <source>
        <strain evidence="2">PAP01</strain>
    </source>
</reference>
<proteinExistence type="predicted"/>